<keyword evidence="2" id="KW-1185">Reference proteome</keyword>
<reference evidence="1 2" key="1">
    <citation type="journal article" date="1998" name="Science">
        <title>Genome sequence of the nematode C. elegans: a platform for investigating biology.</title>
        <authorList>
            <consortium name="The C. elegans sequencing consortium"/>
            <person name="Sulson J.E."/>
            <person name="Waterston R."/>
        </authorList>
    </citation>
    <scope>NUCLEOTIDE SEQUENCE [LARGE SCALE GENOMIC DNA]</scope>
    <source>
        <strain evidence="1 2">Bristol N2</strain>
    </source>
</reference>
<gene>
    <name evidence="1" type="ORF">CELE_H12C20.7</name>
    <name evidence="1 3" type="ORF">H12C20.7</name>
</gene>
<proteinExistence type="predicted"/>
<dbReference type="AGR" id="WB:WBGene00305173"/>
<name>A0A5S9MQU2_CAEEL</name>
<dbReference type="EMBL" id="BX284605">
    <property type="protein sequence ID" value="CAA0060290.1"/>
    <property type="molecule type" value="Genomic_DNA"/>
</dbReference>
<evidence type="ECO:0000313" key="2">
    <source>
        <dbReference type="Proteomes" id="UP000001940"/>
    </source>
</evidence>
<protein>
    <submittedName>
        <fullName evidence="1">Uncharacterized protein</fullName>
    </submittedName>
</protein>
<dbReference type="AlphaFoldDB" id="A0A5S9MQU2"/>
<dbReference type="InParanoid" id="A0A5S9MQU2"/>
<evidence type="ECO:0000313" key="1">
    <source>
        <dbReference type="EMBL" id="CAA0060290.1"/>
    </source>
</evidence>
<dbReference type="WormBase" id="H12C20.7">
    <property type="protein sequence ID" value="CE53896"/>
    <property type="gene ID" value="WBGene00305173"/>
</dbReference>
<evidence type="ECO:0000313" key="3">
    <source>
        <dbReference type="WormBase" id="H12C20.7"/>
    </source>
</evidence>
<organism evidence="1 2">
    <name type="scientific">Caenorhabditis elegans</name>
    <dbReference type="NCBI Taxonomy" id="6239"/>
    <lineage>
        <taxon>Eukaryota</taxon>
        <taxon>Metazoa</taxon>
        <taxon>Ecdysozoa</taxon>
        <taxon>Nematoda</taxon>
        <taxon>Chromadorea</taxon>
        <taxon>Rhabditida</taxon>
        <taxon>Rhabditina</taxon>
        <taxon>Rhabditomorpha</taxon>
        <taxon>Rhabditoidea</taxon>
        <taxon>Rhabditidae</taxon>
        <taxon>Peloderinae</taxon>
        <taxon>Caenorhabditis</taxon>
    </lineage>
</organism>
<sequence>MRNRWRVISKNQYDQNTRVLSFHRRQCSLLFSSVLTPELLKLYFNSTVTDIRSSFIANFAWRETSASGIYQNKFKFNRNFELTWIQKRDCFERSKFIEIYINFSEWFQN</sequence>
<dbReference type="Proteomes" id="UP000001940">
    <property type="component" value="Chromosome V"/>
</dbReference>
<accession>A0A5S9MQU2</accession>